<dbReference type="PANTHER" id="PTHR12398:SF29">
    <property type="entry name" value="PROTEIN PHOSPHATASE INHIBITOR 2 FAMILY MEMBER C"/>
    <property type="match status" value="1"/>
</dbReference>
<proteinExistence type="inferred from homology"/>
<dbReference type="GO" id="GO:0004864">
    <property type="term" value="F:protein phosphatase inhibitor activity"/>
    <property type="evidence" value="ECO:0007669"/>
    <property type="project" value="UniProtKB-KW"/>
</dbReference>
<dbReference type="PANTHER" id="PTHR12398">
    <property type="entry name" value="PROTEIN PHOSPHATASE INHIBITOR"/>
    <property type="match status" value="1"/>
</dbReference>
<name>A0ABQ9TEB6_SAGOE</name>
<accession>A0ABQ9TEB6</accession>
<protein>
    <submittedName>
        <fullName evidence="4">Protein phosphatase inhibitor 2 member C</fullName>
    </submittedName>
</protein>
<feature type="compositionally biased region" description="Low complexity" evidence="3">
    <location>
        <begin position="21"/>
        <end position="36"/>
    </location>
</feature>
<sequence>MSASASTSSQLGIKGILKNKSSSGSSVVVAGQQSGSNIQAAKRKKSQKWDESSILETYRAVYKDYGLMKEDEPTTSCMSAQDDKEDSVYDVEGEEATTLAVLLKKLAITDTSDQSCKVEEPECSDAYMKKILLHKQEKQRQFEMKRKLHCLEELNVKLARQLMWKELQTEDDDIEERPQVTNKEKTAAEKSEEAPLSDELKVQSCDA</sequence>
<organism evidence="4 5">
    <name type="scientific">Saguinus oedipus</name>
    <name type="common">Cotton-top tamarin</name>
    <name type="synonym">Oedipomidas oedipus</name>
    <dbReference type="NCBI Taxonomy" id="9490"/>
    <lineage>
        <taxon>Eukaryota</taxon>
        <taxon>Metazoa</taxon>
        <taxon>Chordata</taxon>
        <taxon>Craniata</taxon>
        <taxon>Vertebrata</taxon>
        <taxon>Euteleostomi</taxon>
        <taxon>Mammalia</taxon>
        <taxon>Eutheria</taxon>
        <taxon>Euarchontoglires</taxon>
        <taxon>Primates</taxon>
        <taxon>Haplorrhini</taxon>
        <taxon>Platyrrhini</taxon>
        <taxon>Cebidae</taxon>
        <taxon>Callitrichinae</taxon>
        <taxon>Saguinus</taxon>
    </lineage>
</organism>
<comment type="similarity">
    <text evidence="1">Belongs to the protein phosphatase inhibitor 2 family.</text>
</comment>
<dbReference type="InterPro" id="IPR007062">
    <property type="entry name" value="PPI-2"/>
</dbReference>
<evidence type="ECO:0000256" key="3">
    <source>
        <dbReference type="SAM" id="MobiDB-lite"/>
    </source>
</evidence>
<keyword evidence="5" id="KW-1185">Reference proteome</keyword>
<dbReference type="Gene3D" id="6.10.250.1050">
    <property type="match status" value="1"/>
</dbReference>
<feature type="region of interest" description="Disordered" evidence="3">
    <location>
        <begin position="17"/>
        <end position="48"/>
    </location>
</feature>
<evidence type="ECO:0000256" key="1">
    <source>
        <dbReference type="ARBA" id="ARBA00005472"/>
    </source>
</evidence>
<keyword evidence="2 4" id="KW-0650">Protein phosphatase inhibitor</keyword>
<dbReference type="Proteomes" id="UP001266305">
    <property type="component" value="Unassembled WGS sequence"/>
</dbReference>
<reference evidence="4 5" key="1">
    <citation type="submission" date="2023-05" db="EMBL/GenBank/DDBJ databases">
        <title>B98-5 Cell Line De Novo Hybrid Assembly: An Optical Mapping Approach.</title>
        <authorList>
            <person name="Kananen K."/>
            <person name="Auerbach J.A."/>
            <person name="Kautto E."/>
            <person name="Blachly J.S."/>
        </authorList>
    </citation>
    <scope>NUCLEOTIDE SEQUENCE [LARGE SCALE GENOMIC DNA]</scope>
    <source>
        <strain evidence="4">B95-8</strain>
        <tissue evidence="4">Cell line</tissue>
    </source>
</reference>
<comment type="caution">
    <text evidence="4">The sequence shown here is derived from an EMBL/GenBank/DDBJ whole genome shotgun (WGS) entry which is preliminary data.</text>
</comment>
<evidence type="ECO:0000256" key="2">
    <source>
        <dbReference type="ARBA" id="ARBA00023272"/>
    </source>
</evidence>
<feature type="compositionally biased region" description="Basic and acidic residues" evidence="3">
    <location>
        <begin position="176"/>
        <end position="201"/>
    </location>
</feature>
<gene>
    <name evidence="4" type="primary">PPP1R2C</name>
    <name evidence="4" type="ORF">P7K49_038136</name>
</gene>
<dbReference type="EMBL" id="JASSZA010000023">
    <property type="protein sequence ID" value="KAK2082900.1"/>
    <property type="molecule type" value="Genomic_DNA"/>
</dbReference>
<dbReference type="Pfam" id="PF04979">
    <property type="entry name" value="IPP-2"/>
    <property type="match status" value="1"/>
</dbReference>
<evidence type="ECO:0000313" key="4">
    <source>
        <dbReference type="EMBL" id="KAK2082900.1"/>
    </source>
</evidence>
<feature type="region of interest" description="Disordered" evidence="3">
    <location>
        <begin position="169"/>
        <end position="207"/>
    </location>
</feature>
<evidence type="ECO:0000313" key="5">
    <source>
        <dbReference type="Proteomes" id="UP001266305"/>
    </source>
</evidence>